<evidence type="ECO:0000256" key="1">
    <source>
        <dbReference type="ARBA" id="ARBA00023027"/>
    </source>
</evidence>
<evidence type="ECO:0000313" key="6">
    <source>
        <dbReference type="Proteomes" id="UP000254938"/>
    </source>
</evidence>
<dbReference type="InterPro" id="IPR001088">
    <property type="entry name" value="Glyco_hydro_4"/>
</dbReference>
<evidence type="ECO:0000313" key="5">
    <source>
        <dbReference type="EMBL" id="STS78995.1"/>
    </source>
</evidence>
<feature type="binding site" evidence="2">
    <location>
        <position position="93"/>
    </location>
    <ligand>
        <name>substrate</name>
    </ligand>
</feature>
<sequence length="189" mass="21266">MKKFSVVIAGGGSTFTPGIVLMLLANQDRFPLRSLKFYDNDGARQETIAEACKVILKEQAPEIEFSYTTDPQAAFTDVDFVMAHIRVGKYPMREQDEKIPLRHGVLGQETCGPGGDRLRYALLSAACWSWWIIWKNIRRTPGCLTTPTRRRLWRKPLVVCGRNAKILNICDMPIGIEGADGADCRPQRP</sequence>
<dbReference type="PRINTS" id="PR00732">
    <property type="entry name" value="GLHYDRLASE4"/>
</dbReference>
<dbReference type="PANTHER" id="PTHR32092:SF14">
    <property type="entry name" value="MALTOSE-6'-PHOSPHATE GLUCOSIDASE"/>
    <property type="match status" value="1"/>
</dbReference>
<feature type="site" description="Increases basicity of active site Tyr" evidence="3">
    <location>
        <position position="109"/>
    </location>
</feature>
<keyword evidence="4" id="KW-0472">Membrane</keyword>
<evidence type="ECO:0000256" key="3">
    <source>
        <dbReference type="PIRSR" id="PIRSR601088-4"/>
    </source>
</evidence>
<dbReference type="EMBL" id="UGKQ01000007">
    <property type="protein sequence ID" value="STS78995.1"/>
    <property type="molecule type" value="Genomic_DNA"/>
</dbReference>
<reference evidence="5 6" key="1">
    <citation type="submission" date="2018-06" db="EMBL/GenBank/DDBJ databases">
        <authorList>
            <consortium name="Pathogen Informatics"/>
            <person name="Doyle S."/>
        </authorList>
    </citation>
    <scope>NUCLEOTIDE SEQUENCE [LARGE SCALE GENOMIC DNA]</scope>
    <source>
        <strain evidence="5 6">NCTC9140</strain>
    </source>
</reference>
<dbReference type="Pfam" id="PF02056">
    <property type="entry name" value="Glyco_hydro_4"/>
    <property type="match status" value="1"/>
</dbReference>
<keyword evidence="5" id="KW-0378">Hydrolase</keyword>
<organism evidence="5 6">
    <name type="scientific">Klebsiella pneumoniae</name>
    <dbReference type="NCBI Taxonomy" id="573"/>
    <lineage>
        <taxon>Bacteria</taxon>
        <taxon>Pseudomonadati</taxon>
        <taxon>Pseudomonadota</taxon>
        <taxon>Gammaproteobacteria</taxon>
        <taxon>Enterobacterales</taxon>
        <taxon>Enterobacteriaceae</taxon>
        <taxon>Klebsiella/Raoultella group</taxon>
        <taxon>Klebsiella</taxon>
        <taxon>Klebsiella pneumoniae complex</taxon>
    </lineage>
</organism>
<feature type="transmembrane region" description="Helical" evidence="4">
    <location>
        <begin position="6"/>
        <end position="25"/>
    </location>
</feature>
<keyword evidence="4" id="KW-1133">Transmembrane helix</keyword>
<gene>
    <name evidence="5" type="primary">aglB_4</name>
    <name evidence="5" type="ORF">NCTC9140_00632</name>
</gene>
<dbReference type="AlphaFoldDB" id="A0A377TH71"/>
<dbReference type="Proteomes" id="UP000254938">
    <property type="component" value="Unassembled WGS sequence"/>
</dbReference>
<dbReference type="Gene3D" id="3.40.50.720">
    <property type="entry name" value="NAD(P)-binding Rossmann-like Domain"/>
    <property type="match status" value="1"/>
</dbReference>
<dbReference type="GO" id="GO:0050081">
    <property type="term" value="F:maltose-6'-phosphate glucosidase activity"/>
    <property type="evidence" value="ECO:0007669"/>
    <property type="project" value="UniProtKB-EC"/>
</dbReference>
<keyword evidence="1" id="KW-0520">NAD</keyword>
<proteinExistence type="predicted"/>
<keyword evidence="4" id="KW-0812">Transmembrane</keyword>
<keyword evidence="5" id="KW-0326">Glycosidase</keyword>
<evidence type="ECO:0000256" key="2">
    <source>
        <dbReference type="PIRSR" id="PIRSR601088-2"/>
    </source>
</evidence>
<dbReference type="GO" id="GO:0005975">
    <property type="term" value="P:carbohydrate metabolic process"/>
    <property type="evidence" value="ECO:0007669"/>
    <property type="project" value="InterPro"/>
</dbReference>
<protein>
    <submittedName>
        <fullName evidence="5">Maltose-6'-phosphate glucosidase</fullName>
        <ecNumber evidence="5">3.2.1.122</ecNumber>
    </submittedName>
</protein>
<name>A0A377TH71_KLEPN</name>
<dbReference type="SUPFAM" id="SSF51735">
    <property type="entry name" value="NAD(P)-binding Rossmann-fold domains"/>
    <property type="match status" value="1"/>
</dbReference>
<dbReference type="PANTHER" id="PTHR32092">
    <property type="entry name" value="6-PHOSPHO-BETA-GLUCOSIDASE-RELATED"/>
    <property type="match status" value="1"/>
</dbReference>
<evidence type="ECO:0000256" key="4">
    <source>
        <dbReference type="SAM" id="Phobius"/>
    </source>
</evidence>
<accession>A0A377TH71</accession>
<dbReference type="InterPro" id="IPR036291">
    <property type="entry name" value="NAD(P)-bd_dom_sf"/>
</dbReference>
<dbReference type="EC" id="3.2.1.122" evidence="5"/>